<feature type="transmembrane region" description="Helical" evidence="7">
    <location>
        <begin position="271"/>
        <end position="295"/>
    </location>
</feature>
<dbReference type="InterPro" id="IPR004681">
    <property type="entry name" value="TRAP_DctM"/>
</dbReference>
<dbReference type="GO" id="GO:0005886">
    <property type="term" value="C:plasma membrane"/>
    <property type="evidence" value="ECO:0007669"/>
    <property type="project" value="UniProtKB-SubCell"/>
</dbReference>
<keyword evidence="6 7" id="KW-0472">Membrane</keyword>
<comment type="caution">
    <text evidence="9">The sequence shown here is derived from an EMBL/GenBank/DDBJ whole genome shotgun (WGS) entry which is preliminary data.</text>
</comment>
<protein>
    <recommendedName>
        <fullName evidence="7">TRAP transporter large permease protein</fullName>
    </recommendedName>
</protein>
<dbReference type="InterPro" id="IPR010656">
    <property type="entry name" value="DctM"/>
</dbReference>
<organism evidence="9 10">
    <name type="scientific">Oceanibaculum pacificum</name>
    <dbReference type="NCBI Taxonomy" id="580166"/>
    <lineage>
        <taxon>Bacteria</taxon>
        <taxon>Pseudomonadati</taxon>
        <taxon>Pseudomonadota</taxon>
        <taxon>Alphaproteobacteria</taxon>
        <taxon>Rhodospirillales</taxon>
        <taxon>Oceanibaculaceae</taxon>
        <taxon>Oceanibaculum</taxon>
    </lineage>
</organism>
<keyword evidence="4 7" id="KW-0812">Transmembrane</keyword>
<feature type="domain" description="TRAP C4-dicarboxylate transport system permease DctM subunit" evidence="8">
    <location>
        <begin position="9"/>
        <end position="419"/>
    </location>
</feature>
<dbReference type="STRING" id="580166.AUP43_09245"/>
<evidence type="ECO:0000256" key="4">
    <source>
        <dbReference type="ARBA" id="ARBA00022692"/>
    </source>
</evidence>
<feature type="transmembrane region" description="Helical" evidence="7">
    <location>
        <begin position="137"/>
        <end position="161"/>
    </location>
</feature>
<evidence type="ECO:0000313" key="10">
    <source>
        <dbReference type="Proteomes" id="UP000076400"/>
    </source>
</evidence>
<comment type="caution">
    <text evidence="7">Lacks conserved residue(s) required for the propagation of feature annotation.</text>
</comment>
<feature type="transmembrane region" description="Helical" evidence="7">
    <location>
        <begin position="58"/>
        <end position="77"/>
    </location>
</feature>
<evidence type="ECO:0000256" key="3">
    <source>
        <dbReference type="ARBA" id="ARBA00022519"/>
    </source>
</evidence>
<comment type="subcellular location">
    <subcellularLocation>
        <location evidence="1 7">Cell inner membrane</location>
        <topology evidence="1 7">Multi-pass membrane protein</topology>
    </subcellularLocation>
</comment>
<evidence type="ECO:0000256" key="2">
    <source>
        <dbReference type="ARBA" id="ARBA00022475"/>
    </source>
</evidence>
<feature type="transmembrane region" description="Helical" evidence="7">
    <location>
        <begin position="359"/>
        <end position="383"/>
    </location>
</feature>
<keyword evidence="2" id="KW-1003">Cell membrane</keyword>
<evidence type="ECO:0000313" key="9">
    <source>
        <dbReference type="EMBL" id="KZD07967.1"/>
    </source>
</evidence>
<evidence type="ECO:0000256" key="5">
    <source>
        <dbReference type="ARBA" id="ARBA00022989"/>
    </source>
</evidence>
<feature type="transmembrane region" description="Helical" evidence="7">
    <location>
        <begin position="217"/>
        <end position="238"/>
    </location>
</feature>
<evidence type="ECO:0000256" key="1">
    <source>
        <dbReference type="ARBA" id="ARBA00004429"/>
    </source>
</evidence>
<keyword evidence="5 7" id="KW-1133">Transmembrane helix</keyword>
<proteinExistence type="inferred from homology"/>
<dbReference type="Proteomes" id="UP000076400">
    <property type="component" value="Unassembled WGS sequence"/>
</dbReference>
<comment type="subunit">
    <text evidence="7">The complex comprises the extracytoplasmic solute receptor protein and the two transmembrane proteins.</text>
</comment>
<feature type="transmembrane region" description="Helical" evidence="7">
    <location>
        <begin position="173"/>
        <end position="197"/>
    </location>
</feature>
<accession>A0A154W3D0</accession>
<sequence>MMALTITLLLLALLAIGTPVGFALGIAGSVGLYWVGGFPILLGILETTPLSSASSYELITVPMFMLMAEFIIVSGIAERLFQCAAVWVGRVPGGLGISAAIAGAGFGAICGSSTASAATLSATSIPAMMRQRYDPEVAGGIVAITGTLAMLIPPSVALILYGLVANVSIGKLLIAGIVPGILVTLTIILTILALIAINPKVAPRGDSYTMREKFASLRVVGPVLMLFLLVTGVIYLGVATPTEAAGLGAFGAFVLAIRSGRLTWSNGYKAVVNAAHTTCMIVTIIMGAHVFGYFFTITQVTPTIVSAIGNADFSPGLVLALIIVVYLILGCFMDQVAILILTVPVTLPVVMALGYDPVWFGIIVIVAAEVGMVTPPLGLNVFVVSRYTGRPVGEVFRGVAPHVLTHLILLAILASFPEIILWFPSTMK</sequence>
<dbReference type="RefSeq" id="WP_067556309.1">
    <property type="nucleotide sequence ID" value="NZ_LPXN01000109.1"/>
</dbReference>
<comment type="similarity">
    <text evidence="7">Belongs to the TRAP transporter large permease family.</text>
</comment>
<gene>
    <name evidence="9" type="ORF">AUP43_09245</name>
</gene>
<evidence type="ECO:0000259" key="8">
    <source>
        <dbReference type="Pfam" id="PF06808"/>
    </source>
</evidence>
<dbReference type="GO" id="GO:0022857">
    <property type="term" value="F:transmembrane transporter activity"/>
    <property type="evidence" value="ECO:0007669"/>
    <property type="project" value="UniProtKB-UniRule"/>
</dbReference>
<dbReference type="EMBL" id="LPXN01000109">
    <property type="protein sequence ID" value="KZD07967.1"/>
    <property type="molecule type" value="Genomic_DNA"/>
</dbReference>
<dbReference type="PANTHER" id="PTHR33362">
    <property type="entry name" value="SIALIC ACID TRAP TRANSPORTER PERMEASE PROTEIN SIAT-RELATED"/>
    <property type="match status" value="1"/>
</dbReference>
<dbReference type="AlphaFoldDB" id="A0A154W3D0"/>
<feature type="transmembrane region" description="Helical" evidence="7">
    <location>
        <begin position="403"/>
        <end position="423"/>
    </location>
</feature>
<name>A0A154W3D0_9PROT</name>
<evidence type="ECO:0000256" key="6">
    <source>
        <dbReference type="ARBA" id="ARBA00023136"/>
    </source>
</evidence>
<comment type="function">
    <text evidence="7">Part of the tripartite ATP-independent periplasmic (TRAP) transport system.</text>
</comment>
<dbReference type="OrthoDB" id="9790209at2"/>
<dbReference type="Pfam" id="PF06808">
    <property type="entry name" value="DctM"/>
    <property type="match status" value="1"/>
</dbReference>
<keyword evidence="3 7" id="KW-0997">Cell inner membrane</keyword>
<dbReference type="PANTHER" id="PTHR33362:SF5">
    <property type="entry name" value="C4-DICARBOXYLATE TRAP TRANSPORTER LARGE PERMEASE PROTEIN DCTM"/>
    <property type="match status" value="1"/>
</dbReference>
<feature type="transmembrane region" description="Helical" evidence="7">
    <location>
        <begin position="307"/>
        <end position="329"/>
    </location>
</feature>
<evidence type="ECO:0000256" key="7">
    <source>
        <dbReference type="RuleBase" id="RU369079"/>
    </source>
</evidence>
<keyword evidence="10" id="KW-1185">Reference proteome</keyword>
<feature type="transmembrane region" description="Helical" evidence="7">
    <location>
        <begin position="244"/>
        <end position="264"/>
    </location>
</feature>
<feature type="transmembrane region" description="Helical" evidence="7">
    <location>
        <begin position="336"/>
        <end position="353"/>
    </location>
</feature>
<keyword evidence="7" id="KW-0813">Transport</keyword>
<dbReference type="PIRSF" id="PIRSF006066">
    <property type="entry name" value="HI0050"/>
    <property type="match status" value="1"/>
</dbReference>
<dbReference type="NCBIfam" id="TIGR00786">
    <property type="entry name" value="dctM"/>
    <property type="match status" value="1"/>
</dbReference>
<reference evidence="9 10" key="1">
    <citation type="submission" date="2015-12" db="EMBL/GenBank/DDBJ databases">
        <title>Genome sequence of Oceanibaculum pacificum MCCC 1A02656.</title>
        <authorList>
            <person name="Lu L."/>
            <person name="Lai Q."/>
            <person name="Shao Z."/>
            <person name="Qian P."/>
        </authorList>
    </citation>
    <scope>NUCLEOTIDE SEQUENCE [LARGE SCALE GENOMIC DNA]</scope>
    <source>
        <strain evidence="9 10">MCCC 1A02656</strain>
    </source>
</reference>